<dbReference type="RefSeq" id="WP_029054576.1">
    <property type="nucleotide sequence ID" value="NZ_CP015108.1"/>
</dbReference>
<dbReference type="InterPro" id="IPR036188">
    <property type="entry name" value="FAD/NAD-bd_sf"/>
</dbReference>
<evidence type="ECO:0000256" key="2">
    <source>
        <dbReference type="ARBA" id="ARBA00007532"/>
    </source>
</evidence>
<evidence type="ECO:0000259" key="14">
    <source>
        <dbReference type="Pfam" id="PF02852"/>
    </source>
</evidence>
<keyword evidence="17" id="KW-1185">Reference proteome</keyword>
<sequence length="475" mass="50786">MSKEYDVVILGGGTGGYVAAIRAAQLGLTTAIVEKSKLGGTCLHSGCIPSKAMLKSAEVYRVTRQEANEFGVNTGDVSLDFSQVQKRKGKIVDQLHAGIEGLMKKGKIDVYHGTGRILGASIFSPMPGTISVEMDNGNENEILILKNLVIATGSKPRSLPGLDVDEKSVMTSDGALLMNALPSSITIIGGGVIGIEWASMLVDFGVDVTVMDRLEQILATEDREVAVAMHKALAKRGVKFILGAEILTESLQKNDSEVTISYKLGDEEQSITSEKMLVSVGRAPVIDDIGLQNTDIQVEKGSIQTNNHYQTKDDHIYAIGDVIGGLQLAHVAEHEGLHAIEHIAGKQVDPIDYDLVPRCVYSYPETAAVGLTEQQAKDRGFDVKIGKFPFKANGKALVNGHADGFVKIIVDQQTDDIIGVHMMGSHVTDLISEAGLAMVMNAIPWEISSAIHPHPTLSEAFSEAALAVDGLAIHM</sequence>
<dbReference type="InterPro" id="IPR012999">
    <property type="entry name" value="Pyr_OxRdtase_I_AS"/>
</dbReference>
<dbReference type="InterPro" id="IPR023753">
    <property type="entry name" value="FAD/NAD-binding_dom"/>
</dbReference>
<evidence type="ECO:0000259" key="15">
    <source>
        <dbReference type="Pfam" id="PF07992"/>
    </source>
</evidence>
<proteinExistence type="inferred from homology"/>
<gene>
    <name evidence="16" type="ORF">SporoS204_00475</name>
</gene>
<accession>A0ABM6JRM8</accession>
<feature type="domain" description="FAD/NAD(P)-binding" evidence="15">
    <location>
        <begin position="5"/>
        <end position="336"/>
    </location>
</feature>
<dbReference type="InterPro" id="IPR004099">
    <property type="entry name" value="Pyr_nucl-diS_OxRdtase_dimer"/>
</dbReference>
<dbReference type="InterPro" id="IPR001100">
    <property type="entry name" value="Pyr_nuc-diS_OxRdtase"/>
</dbReference>
<comment type="similarity">
    <text evidence="2 13">Belongs to the class-I pyridine nucleotide-disulfide oxidoreductase family.</text>
</comment>
<dbReference type="PANTHER" id="PTHR22912:SF217">
    <property type="entry name" value="DIHYDROLIPOYL DEHYDROGENASE"/>
    <property type="match status" value="1"/>
</dbReference>
<evidence type="ECO:0000256" key="9">
    <source>
        <dbReference type="ARBA" id="ARBA00023027"/>
    </source>
</evidence>
<dbReference type="SUPFAM" id="SSF51905">
    <property type="entry name" value="FAD/NAD(P)-binding domain"/>
    <property type="match status" value="1"/>
</dbReference>
<dbReference type="PRINTS" id="PR00368">
    <property type="entry name" value="FADPNR"/>
</dbReference>
<organism evidence="16 17">
    <name type="scientific">Sporosarcina ureae</name>
    <dbReference type="NCBI Taxonomy" id="1571"/>
    <lineage>
        <taxon>Bacteria</taxon>
        <taxon>Bacillati</taxon>
        <taxon>Bacillota</taxon>
        <taxon>Bacilli</taxon>
        <taxon>Bacillales</taxon>
        <taxon>Caryophanaceae</taxon>
        <taxon>Sporosarcina</taxon>
    </lineage>
</organism>
<evidence type="ECO:0000256" key="8">
    <source>
        <dbReference type="ARBA" id="ARBA00023002"/>
    </source>
</evidence>
<dbReference type="PROSITE" id="PS00076">
    <property type="entry name" value="PYRIDINE_REDOX_1"/>
    <property type="match status" value="1"/>
</dbReference>
<keyword evidence="7 13" id="KW-0274">FAD</keyword>
<evidence type="ECO:0000256" key="7">
    <source>
        <dbReference type="ARBA" id="ARBA00022827"/>
    </source>
</evidence>
<keyword evidence="9 13" id="KW-0520">NAD</keyword>
<evidence type="ECO:0000256" key="5">
    <source>
        <dbReference type="ARBA" id="ARBA00022490"/>
    </source>
</evidence>
<dbReference type="NCBIfam" id="TIGR01350">
    <property type="entry name" value="lipoamide_DH"/>
    <property type="match status" value="1"/>
</dbReference>
<keyword evidence="8 13" id="KW-0560">Oxidoreductase</keyword>
<evidence type="ECO:0000256" key="11">
    <source>
        <dbReference type="ARBA" id="ARBA00023284"/>
    </source>
</evidence>
<evidence type="ECO:0000256" key="12">
    <source>
        <dbReference type="ARBA" id="ARBA00049187"/>
    </source>
</evidence>
<evidence type="ECO:0000313" key="17">
    <source>
        <dbReference type="Proteomes" id="UP000192486"/>
    </source>
</evidence>
<dbReference type="PIRSF" id="PIRSF000350">
    <property type="entry name" value="Mercury_reductase_MerA"/>
    <property type="match status" value="1"/>
</dbReference>
<dbReference type="Pfam" id="PF07992">
    <property type="entry name" value="Pyr_redox_2"/>
    <property type="match status" value="1"/>
</dbReference>
<dbReference type="SUPFAM" id="SSF55424">
    <property type="entry name" value="FAD/NAD-linked reductases, dimerisation (C-terminal) domain"/>
    <property type="match status" value="1"/>
</dbReference>
<keyword evidence="11 13" id="KW-0676">Redox-active center</keyword>
<evidence type="ECO:0000256" key="10">
    <source>
        <dbReference type="ARBA" id="ARBA00023157"/>
    </source>
</evidence>
<protein>
    <recommendedName>
        <fullName evidence="4 13">Dihydrolipoyl dehydrogenase</fullName>
        <ecNumber evidence="3 13">1.8.1.4</ecNumber>
    </recommendedName>
</protein>
<dbReference type="EMBL" id="CP015108">
    <property type="protein sequence ID" value="ARF12775.1"/>
    <property type="molecule type" value="Genomic_DNA"/>
</dbReference>
<dbReference type="PRINTS" id="PR00411">
    <property type="entry name" value="PNDRDTASEI"/>
</dbReference>
<dbReference type="InterPro" id="IPR016156">
    <property type="entry name" value="FAD/NAD-linked_Rdtase_dimer_sf"/>
</dbReference>
<dbReference type="Proteomes" id="UP000192486">
    <property type="component" value="Chromosome"/>
</dbReference>
<comment type="cofactor">
    <cofactor evidence="13">
        <name>FAD</name>
        <dbReference type="ChEBI" id="CHEBI:57692"/>
    </cofactor>
    <text evidence="13">Binds 1 FAD per subunit.</text>
</comment>
<feature type="domain" description="Pyridine nucleotide-disulphide oxidoreductase dimerisation" evidence="14">
    <location>
        <begin position="356"/>
        <end position="465"/>
    </location>
</feature>
<keyword evidence="6 13" id="KW-0285">Flavoprotein</keyword>
<keyword evidence="5" id="KW-0963">Cytoplasm</keyword>
<name>A0ABM6JRM8_SPOUR</name>
<dbReference type="Pfam" id="PF02852">
    <property type="entry name" value="Pyr_redox_dim"/>
    <property type="match status" value="1"/>
</dbReference>
<comment type="subcellular location">
    <subcellularLocation>
        <location evidence="1">Cytoplasm</location>
    </subcellularLocation>
</comment>
<keyword evidence="10" id="KW-1015">Disulfide bond</keyword>
<dbReference type="Gene3D" id="3.50.50.60">
    <property type="entry name" value="FAD/NAD(P)-binding domain"/>
    <property type="match status" value="2"/>
</dbReference>
<evidence type="ECO:0000313" key="16">
    <source>
        <dbReference type="EMBL" id="ARF12775.1"/>
    </source>
</evidence>
<reference evidence="16 17" key="1">
    <citation type="submission" date="2016-04" db="EMBL/GenBank/DDBJ databases">
        <title>Comparative Genomics and Epigenetics of Sporosarcina ureae.</title>
        <authorList>
            <person name="Oliver A.S."/>
            <person name="Cooper K.K."/>
        </authorList>
    </citation>
    <scope>NUCLEOTIDE SEQUENCE [LARGE SCALE GENOMIC DNA]</scope>
    <source>
        <strain evidence="16 17">S204</strain>
    </source>
</reference>
<evidence type="ECO:0000256" key="13">
    <source>
        <dbReference type="RuleBase" id="RU003692"/>
    </source>
</evidence>
<dbReference type="EC" id="1.8.1.4" evidence="3 13"/>
<evidence type="ECO:0000256" key="6">
    <source>
        <dbReference type="ARBA" id="ARBA00022630"/>
    </source>
</evidence>
<dbReference type="Gene3D" id="3.30.390.30">
    <property type="match status" value="1"/>
</dbReference>
<evidence type="ECO:0000256" key="3">
    <source>
        <dbReference type="ARBA" id="ARBA00012608"/>
    </source>
</evidence>
<comment type="catalytic activity">
    <reaction evidence="12 13">
        <text>N(6)-[(R)-dihydrolipoyl]-L-lysyl-[protein] + NAD(+) = N(6)-[(R)-lipoyl]-L-lysyl-[protein] + NADH + H(+)</text>
        <dbReference type="Rhea" id="RHEA:15045"/>
        <dbReference type="Rhea" id="RHEA-COMP:10474"/>
        <dbReference type="Rhea" id="RHEA-COMP:10475"/>
        <dbReference type="ChEBI" id="CHEBI:15378"/>
        <dbReference type="ChEBI" id="CHEBI:57540"/>
        <dbReference type="ChEBI" id="CHEBI:57945"/>
        <dbReference type="ChEBI" id="CHEBI:83099"/>
        <dbReference type="ChEBI" id="CHEBI:83100"/>
        <dbReference type="EC" id="1.8.1.4"/>
    </reaction>
</comment>
<comment type="miscellaneous">
    <text evidence="13">The active site is a redox-active disulfide bond.</text>
</comment>
<dbReference type="InterPro" id="IPR006258">
    <property type="entry name" value="Lipoamide_DH"/>
</dbReference>
<evidence type="ECO:0000256" key="4">
    <source>
        <dbReference type="ARBA" id="ARBA00016961"/>
    </source>
</evidence>
<dbReference type="PANTHER" id="PTHR22912">
    <property type="entry name" value="DISULFIDE OXIDOREDUCTASE"/>
    <property type="match status" value="1"/>
</dbReference>
<dbReference type="InterPro" id="IPR050151">
    <property type="entry name" value="Class-I_Pyr_Nuc-Dis_Oxidored"/>
</dbReference>
<evidence type="ECO:0000256" key="1">
    <source>
        <dbReference type="ARBA" id="ARBA00004496"/>
    </source>
</evidence>